<name>A0A914XBY1_9BILA</name>
<organism evidence="1 2">
    <name type="scientific">Plectus sambesii</name>
    <dbReference type="NCBI Taxonomy" id="2011161"/>
    <lineage>
        <taxon>Eukaryota</taxon>
        <taxon>Metazoa</taxon>
        <taxon>Ecdysozoa</taxon>
        <taxon>Nematoda</taxon>
        <taxon>Chromadorea</taxon>
        <taxon>Plectida</taxon>
        <taxon>Plectina</taxon>
        <taxon>Plectoidea</taxon>
        <taxon>Plectidae</taxon>
        <taxon>Plectus</taxon>
    </lineage>
</organism>
<proteinExistence type="predicted"/>
<dbReference type="WBParaSite" id="PSAMB.scaffold6953size8536.g29407.t1">
    <property type="protein sequence ID" value="PSAMB.scaffold6953size8536.g29407.t1"/>
    <property type="gene ID" value="PSAMB.scaffold6953size8536.g29407"/>
</dbReference>
<dbReference type="Proteomes" id="UP000887566">
    <property type="component" value="Unplaced"/>
</dbReference>
<accession>A0A914XBY1</accession>
<dbReference type="Gene3D" id="2.60.120.200">
    <property type="match status" value="1"/>
</dbReference>
<dbReference type="AlphaFoldDB" id="A0A914XBY1"/>
<sequence>MQDSKEFSTIRLLHFAFPCKKEVDFDVLKDWSRTLQAELIIPCLPSKQNSSINFQVDSPGSTPTVLYPPFECAPLRGLPQRDDFPERTFIQLPLSSLFTQQLKIVEPASLKIRVEQRYDDVIAGNGTDEEHQLEPFVRYSYTSGICEVKCNGGSEVMWRTPACRSGIICDFELEKCDWRFESPGLDHPDDPNVNFRIIGGNRDGAATFEQINQRKPYSAPAERFETHFAYFNSSASRKEPAMILSPYYQHTSAQCALKLKYRLFGQPGAAIEITTQHRSIDEEIDEVDYYDNNDWTRPTLHASFKAQSTYIDK</sequence>
<reference evidence="2" key="1">
    <citation type="submission" date="2022-11" db="UniProtKB">
        <authorList>
            <consortium name="WormBaseParasite"/>
        </authorList>
    </citation>
    <scope>IDENTIFICATION</scope>
</reference>
<keyword evidence="1" id="KW-1185">Reference proteome</keyword>
<evidence type="ECO:0000313" key="2">
    <source>
        <dbReference type="WBParaSite" id="PSAMB.scaffold6953size8536.g29407.t1"/>
    </source>
</evidence>
<evidence type="ECO:0000313" key="1">
    <source>
        <dbReference type="Proteomes" id="UP000887566"/>
    </source>
</evidence>
<protein>
    <submittedName>
        <fullName evidence="2">MAM domain-containing protein</fullName>
    </submittedName>
</protein>